<organism evidence="1 2">
    <name type="scientific">Rhizophagus clarus</name>
    <dbReference type="NCBI Taxonomy" id="94130"/>
    <lineage>
        <taxon>Eukaryota</taxon>
        <taxon>Fungi</taxon>
        <taxon>Fungi incertae sedis</taxon>
        <taxon>Mucoromycota</taxon>
        <taxon>Glomeromycotina</taxon>
        <taxon>Glomeromycetes</taxon>
        <taxon>Glomerales</taxon>
        <taxon>Glomeraceae</taxon>
        <taxon>Rhizophagus</taxon>
    </lineage>
</organism>
<evidence type="ECO:0000313" key="1">
    <source>
        <dbReference type="EMBL" id="GES75922.1"/>
    </source>
</evidence>
<proteinExistence type="predicted"/>
<comment type="caution">
    <text evidence="1">The sequence shown here is derived from an EMBL/GenBank/DDBJ whole genome shotgun (WGS) entry which is preliminary data.</text>
</comment>
<sequence length="157" mass="18508">MIGKHICSYLHNTGKSCGRPCMWQKVVAFTGDQNFAFLVLYVVNLQVHLVDSVNFMLEAFLMDVVIDTNDMKTWKDSIEIPIGIKTDYFIAREAIINVFKPLDTFIYPELEFLWTKYWKYFRRREIKKSASVTCHQNHQILNMDFILPQVLLMFSNI</sequence>
<dbReference type="EMBL" id="BLAL01000018">
    <property type="protein sequence ID" value="GES75922.1"/>
    <property type="molecule type" value="Genomic_DNA"/>
</dbReference>
<protein>
    <submittedName>
        <fullName evidence="1">Uncharacterized protein</fullName>
    </submittedName>
</protein>
<name>A0A8H3QEC7_9GLOM</name>
<reference evidence="1" key="1">
    <citation type="submission" date="2019-10" db="EMBL/GenBank/DDBJ databases">
        <title>Conservation and host-specific expression of non-tandemly repeated heterogenous ribosome RNA gene in arbuscular mycorrhizal fungi.</title>
        <authorList>
            <person name="Maeda T."/>
            <person name="Kobayashi Y."/>
            <person name="Nakagawa T."/>
            <person name="Ezawa T."/>
            <person name="Yamaguchi K."/>
            <person name="Bino T."/>
            <person name="Nishimoto Y."/>
            <person name="Shigenobu S."/>
            <person name="Kawaguchi M."/>
        </authorList>
    </citation>
    <scope>NUCLEOTIDE SEQUENCE</scope>
    <source>
        <strain evidence="1">HR1</strain>
    </source>
</reference>
<evidence type="ECO:0000313" key="2">
    <source>
        <dbReference type="Proteomes" id="UP000615446"/>
    </source>
</evidence>
<dbReference type="Proteomes" id="UP000615446">
    <property type="component" value="Unassembled WGS sequence"/>
</dbReference>
<gene>
    <name evidence="1" type="ORF">RCL2_000332500</name>
</gene>
<dbReference type="AlphaFoldDB" id="A0A8H3QEC7"/>
<accession>A0A8H3QEC7</accession>